<evidence type="ECO:0000313" key="3">
    <source>
        <dbReference type="Proteomes" id="UP000199259"/>
    </source>
</evidence>
<protein>
    <submittedName>
        <fullName evidence="2">Uncharacterized membrane protein</fullName>
    </submittedName>
</protein>
<keyword evidence="1" id="KW-0472">Membrane</keyword>
<evidence type="ECO:0000256" key="1">
    <source>
        <dbReference type="SAM" id="Phobius"/>
    </source>
</evidence>
<organism evidence="2 3">
    <name type="scientific">Methanolobus vulcani</name>
    <dbReference type="NCBI Taxonomy" id="38026"/>
    <lineage>
        <taxon>Archaea</taxon>
        <taxon>Methanobacteriati</taxon>
        <taxon>Methanobacteriota</taxon>
        <taxon>Stenosarchaea group</taxon>
        <taxon>Methanomicrobia</taxon>
        <taxon>Methanosarcinales</taxon>
        <taxon>Methanosarcinaceae</taxon>
        <taxon>Methanolobus</taxon>
    </lineage>
</organism>
<keyword evidence="3" id="KW-1185">Reference proteome</keyword>
<sequence length="321" mass="36498">MDDLPFKQENSFDILCISHKLLNVSCIRIFLYYVTAVIIMPFIDKVTQFINEYYIDPILHDSGYNIVNTVTWAIVLGICIFGVVKLLKKLDIEIDDRFTISVVPFILAGSSMRVFEDTGFLTHPFSYLLITPNIYFVVFAITVFFLVLSKWIIKLKGTGDYRNLFAGFGLAWFALNLSILFYLEDLTRPWVPVFVLGAASLIVISLKVVFDRIGFDLLKSKINMAILWVHLMDASSTIAGIDFLGYYEKHVVPSYLIGLTGTAFVMYPLKLSIFIPVLYVLDNHFDEDEESETLKTFLKLVIIVLGLSPACRNTIRMAFGV</sequence>
<name>A0A7Z7FBN7_9EURY</name>
<feature type="transmembrane region" description="Helical" evidence="1">
    <location>
        <begin position="222"/>
        <end position="244"/>
    </location>
</feature>
<dbReference type="EMBL" id="FNCA01000001">
    <property type="protein sequence ID" value="SDF27633.1"/>
    <property type="molecule type" value="Genomic_DNA"/>
</dbReference>
<dbReference type="AlphaFoldDB" id="A0A7Z7FBN7"/>
<feature type="transmembrane region" description="Helical" evidence="1">
    <location>
        <begin position="164"/>
        <end position="183"/>
    </location>
</feature>
<feature type="transmembrane region" description="Helical" evidence="1">
    <location>
        <begin position="256"/>
        <end position="281"/>
    </location>
</feature>
<evidence type="ECO:0000313" key="2">
    <source>
        <dbReference type="EMBL" id="SDF27633.1"/>
    </source>
</evidence>
<feature type="transmembrane region" description="Helical" evidence="1">
    <location>
        <begin position="63"/>
        <end position="86"/>
    </location>
</feature>
<keyword evidence="1" id="KW-1133">Transmembrane helix</keyword>
<dbReference type="PANTHER" id="PTHR40700">
    <property type="entry name" value="HYPOTHETICAL MEMBRANE PROTEIN, CONSERVED, DUF63 FAMILY"/>
    <property type="match status" value="1"/>
</dbReference>
<feature type="transmembrane region" description="Helical" evidence="1">
    <location>
        <begin position="127"/>
        <end position="152"/>
    </location>
</feature>
<dbReference type="Proteomes" id="UP000199259">
    <property type="component" value="Unassembled WGS sequence"/>
</dbReference>
<reference evidence="2 3" key="1">
    <citation type="submission" date="2016-10" db="EMBL/GenBank/DDBJ databases">
        <authorList>
            <person name="Varghese N."/>
            <person name="Submissions S."/>
        </authorList>
    </citation>
    <scope>NUCLEOTIDE SEQUENCE [LARGE SCALE GENOMIC DNA]</scope>
    <source>
        <strain evidence="2 3">PL 12/M</strain>
    </source>
</reference>
<feature type="transmembrane region" description="Helical" evidence="1">
    <location>
        <begin position="98"/>
        <end position="115"/>
    </location>
</feature>
<accession>A0A7Z7FBN7</accession>
<feature type="transmembrane region" description="Helical" evidence="1">
    <location>
        <begin position="189"/>
        <end position="210"/>
    </location>
</feature>
<gene>
    <name evidence="2" type="ORF">SAMN04488589_0207</name>
</gene>
<dbReference type="InterPro" id="IPR002749">
    <property type="entry name" value="DUF63"/>
</dbReference>
<comment type="caution">
    <text evidence="2">The sequence shown here is derived from an EMBL/GenBank/DDBJ whole genome shotgun (WGS) entry which is preliminary data.</text>
</comment>
<dbReference type="PANTHER" id="PTHR40700:SF1">
    <property type="entry name" value="DUF63 DOMAIN-CONTAINING PROTEIN"/>
    <property type="match status" value="1"/>
</dbReference>
<feature type="transmembrane region" description="Helical" evidence="1">
    <location>
        <begin position="21"/>
        <end position="43"/>
    </location>
</feature>
<dbReference type="Pfam" id="PF01889">
    <property type="entry name" value="DUF63"/>
    <property type="match status" value="1"/>
</dbReference>
<keyword evidence="1" id="KW-0812">Transmembrane</keyword>
<proteinExistence type="predicted"/>